<keyword evidence="2" id="KW-1185">Reference proteome</keyword>
<evidence type="ECO:0000313" key="1">
    <source>
        <dbReference type="EMBL" id="KAK6637508.1"/>
    </source>
</evidence>
<reference evidence="1 2" key="1">
    <citation type="submission" date="2023-09" db="EMBL/GenBank/DDBJ databases">
        <title>Genomes of two closely related lineages of the louse Polyplax serrata with different host specificities.</title>
        <authorList>
            <person name="Martinu J."/>
            <person name="Tarabai H."/>
            <person name="Stefka J."/>
            <person name="Hypsa V."/>
        </authorList>
    </citation>
    <scope>NUCLEOTIDE SEQUENCE [LARGE SCALE GENOMIC DNA]</scope>
    <source>
        <strain evidence="1">98ZLc_SE</strain>
    </source>
</reference>
<accession>A0ABR1B7E9</accession>
<proteinExistence type="predicted"/>
<name>A0ABR1B7E9_POLSC</name>
<gene>
    <name evidence="1" type="ORF">RUM44_007928</name>
</gene>
<dbReference type="PROSITE" id="PS51257">
    <property type="entry name" value="PROKAR_LIPOPROTEIN"/>
    <property type="match status" value="1"/>
</dbReference>
<dbReference type="EMBL" id="JAWJWF010000002">
    <property type="protein sequence ID" value="KAK6637508.1"/>
    <property type="molecule type" value="Genomic_DNA"/>
</dbReference>
<evidence type="ECO:0000313" key="2">
    <source>
        <dbReference type="Proteomes" id="UP001359485"/>
    </source>
</evidence>
<dbReference type="Proteomes" id="UP001359485">
    <property type="component" value="Unassembled WGS sequence"/>
</dbReference>
<organism evidence="1 2">
    <name type="scientific">Polyplax serrata</name>
    <name type="common">Common mouse louse</name>
    <dbReference type="NCBI Taxonomy" id="468196"/>
    <lineage>
        <taxon>Eukaryota</taxon>
        <taxon>Metazoa</taxon>
        <taxon>Ecdysozoa</taxon>
        <taxon>Arthropoda</taxon>
        <taxon>Hexapoda</taxon>
        <taxon>Insecta</taxon>
        <taxon>Pterygota</taxon>
        <taxon>Neoptera</taxon>
        <taxon>Paraneoptera</taxon>
        <taxon>Psocodea</taxon>
        <taxon>Troctomorpha</taxon>
        <taxon>Phthiraptera</taxon>
        <taxon>Anoplura</taxon>
        <taxon>Polyplacidae</taxon>
        <taxon>Polyplax</taxon>
    </lineage>
</organism>
<sequence>MRRHRRCTIICSLHSYNSNCVENISSNFSSAGGCPFGDIPRRLCETKPNFLDGILKRRIGKTDKKHSAEKGERSLVLWEKTKKKKKTKTEGRKKKEYVLEKEVSFLGLPRAEKRNMITRPETEGVNFMVALLDE</sequence>
<protein>
    <submittedName>
        <fullName evidence="1">Uncharacterized protein</fullName>
    </submittedName>
</protein>
<comment type="caution">
    <text evidence="1">The sequence shown here is derived from an EMBL/GenBank/DDBJ whole genome shotgun (WGS) entry which is preliminary data.</text>
</comment>